<gene>
    <name evidence="2" type="ORF">PFISCL1PPCAC_17771</name>
    <name evidence="3" type="ORF">PFISCL1PPCAC_28395</name>
</gene>
<dbReference type="AlphaFoldDB" id="A0AAV5W6V7"/>
<evidence type="ECO:0000313" key="2">
    <source>
        <dbReference type="EMBL" id="GMT26474.1"/>
    </source>
</evidence>
<keyword evidence="1" id="KW-0732">Signal</keyword>
<reference evidence="2" key="1">
    <citation type="submission" date="2023-10" db="EMBL/GenBank/DDBJ databases">
        <title>Genome assembly of Pristionchus species.</title>
        <authorList>
            <person name="Yoshida K."/>
            <person name="Sommer R.J."/>
        </authorList>
    </citation>
    <scope>NUCLEOTIDE SEQUENCE</scope>
    <source>
        <strain evidence="2">RS5133</strain>
    </source>
</reference>
<feature type="non-terminal residue" evidence="2">
    <location>
        <position position="1"/>
    </location>
</feature>
<feature type="signal peptide" evidence="1">
    <location>
        <begin position="1"/>
        <end position="34"/>
    </location>
</feature>
<evidence type="ECO:0000256" key="1">
    <source>
        <dbReference type="SAM" id="SignalP"/>
    </source>
</evidence>
<feature type="chain" id="PRO_5044714760" evidence="1">
    <location>
        <begin position="35"/>
        <end position="288"/>
    </location>
</feature>
<organism evidence="2 4">
    <name type="scientific">Pristionchus fissidentatus</name>
    <dbReference type="NCBI Taxonomy" id="1538716"/>
    <lineage>
        <taxon>Eukaryota</taxon>
        <taxon>Metazoa</taxon>
        <taxon>Ecdysozoa</taxon>
        <taxon>Nematoda</taxon>
        <taxon>Chromadorea</taxon>
        <taxon>Rhabditida</taxon>
        <taxon>Rhabditina</taxon>
        <taxon>Diplogasteromorpha</taxon>
        <taxon>Diplogasteroidea</taxon>
        <taxon>Neodiplogasteridae</taxon>
        <taxon>Pristionchus</taxon>
    </lineage>
</organism>
<comment type="caution">
    <text evidence="2">The sequence shown here is derived from an EMBL/GenBank/DDBJ whole genome shotgun (WGS) entry which is preliminary data.</text>
</comment>
<name>A0AAV5W6V7_9BILA</name>
<accession>A0AAV5W6V7</accession>
<dbReference type="EMBL" id="BTSY01000005">
    <property type="protein sequence ID" value="GMT26474.1"/>
    <property type="molecule type" value="Genomic_DNA"/>
</dbReference>
<sequence>TLSPFSVSQMATVRLRVVALLLLLQYASVQVGGGQSTCSCVAPLPPTSPSDRNKLCQPSDCTPSSQPDPKDDIAACKKTCTSGVMIYKEHNPDPTVIKAVATQAEITCDAGKWKISGQEATQVFCVEPLLCNKFNKLTSVCPTGPSSTVNCETIKTDKDALTCPTGKQFYFKKETANAWTEATAIKCEQQGEWTATKKGGGTEAIKTRDEKVNVVCAATDPDAKEPCTQCTALAPLPSCLSPKCEDAQKATDSTTKQCLIRKCDNGRVLYLNNLNNAASTVDKITCDD</sequence>
<evidence type="ECO:0000313" key="3">
    <source>
        <dbReference type="EMBL" id="GMT37098.1"/>
    </source>
</evidence>
<feature type="non-terminal residue" evidence="2">
    <location>
        <position position="288"/>
    </location>
</feature>
<dbReference type="EMBL" id="BTSY01000039">
    <property type="protein sequence ID" value="GMT37098.1"/>
    <property type="molecule type" value="Genomic_DNA"/>
</dbReference>
<proteinExistence type="predicted"/>
<keyword evidence="4" id="KW-1185">Reference proteome</keyword>
<dbReference type="Proteomes" id="UP001432322">
    <property type="component" value="Unassembled WGS sequence"/>
</dbReference>
<protein>
    <submittedName>
        <fullName evidence="2">Uncharacterized protein</fullName>
    </submittedName>
</protein>
<evidence type="ECO:0000313" key="4">
    <source>
        <dbReference type="Proteomes" id="UP001432322"/>
    </source>
</evidence>